<evidence type="ECO:0000256" key="3">
    <source>
        <dbReference type="RuleBase" id="RU361153"/>
    </source>
</evidence>
<keyword evidence="6" id="KW-1185">Reference proteome</keyword>
<dbReference type="PANTHER" id="PTHR12631">
    <property type="entry name" value="ALPHA-L-IDURONIDASE"/>
    <property type="match status" value="1"/>
</dbReference>
<evidence type="ECO:0000256" key="2">
    <source>
        <dbReference type="ARBA" id="ARBA00023295"/>
    </source>
</evidence>
<dbReference type="GO" id="GO:0004553">
    <property type="term" value="F:hydrolase activity, hydrolyzing O-glycosyl compounds"/>
    <property type="evidence" value="ECO:0007669"/>
    <property type="project" value="InterPro"/>
</dbReference>
<dbReference type="SUPFAM" id="SSF51445">
    <property type="entry name" value="(Trans)glycosidases"/>
    <property type="match status" value="1"/>
</dbReference>
<accession>A0A6C0FVI9</accession>
<evidence type="ECO:0000313" key="6">
    <source>
        <dbReference type="Proteomes" id="UP000476064"/>
    </source>
</evidence>
<dbReference type="Proteomes" id="UP000476064">
    <property type="component" value="Chromosome"/>
</dbReference>
<dbReference type="InterPro" id="IPR017853">
    <property type="entry name" value="GH"/>
</dbReference>
<comment type="similarity">
    <text evidence="3">Belongs to the glycosyl hydrolase 5 (cellulase A) family.</text>
</comment>
<dbReference type="EMBL" id="CP048209">
    <property type="protein sequence ID" value="QHT59433.1"/>
    <property type="molecule type" value="Genomic_DNA"/>
</dbReference>
<dbReference type="AlphaFoldDB" id="A0A6C0FVI9"/>
<dbReference type="PANTHER" id="PTHR12631:SF10">
    <property type="entry name" value="BETA-XYLOSIDASE-LIKE PROTEIN-RELATED"/>
    <property type="match status" value="1"/>
</dbReference>
<name>A0A6C0FVI9_9BACL</name>
<dbReference type="GO" id="GO:0000272">
    <property type="term" value="P:polysaccharide catabolic process"/>
    <property type="evidence" value="ECO:0007669"/>
    <property type="project" value="InterPro"/>
</dbReference>
<evidence type="ECO:0000256" key="1">
    <source>
        <dbReference type="ARBA" id="ARBA00022801"/>
    </source>
</evidence>
<keyword evidence="1 3" id="KW-0378">Hydrolase</keyword>
<evidence type="ECO:0000313" key="5">
    <source>
        <dbReference type="EMBL" id="QHT59433.1"/>
    </source>
</evidence>
<protein>
    <submittedName>
        <fullName evidence="5">Cellulase family glycosylhydrolase</fullName>
    </submittedName>
</protein>
<dbReference type="Pfam" id="PF00150">
    <property type="entry name" value="Cellulase"/>
    <property type="match status" value="1"/>
</dbReference>
<organism evidence="5 6">
    <name type="scientific">Paenibacillus lycopersici</name>
    <dbReference type="NCBI Taxonomy" id="2704462"/>
    <lineage>
        <taxon>Bacteria</taxon>
        <taxon>Bacillati</taxon>
        <taxon>Bacillota</taxon>
        <taxon>Bacilli</taxon>
        <taxon>Bacillales</taxon>
        <taxon>Paenibacillaceae</taxon>
        <taxon>Paenibacillus</taxon>
    </lineage>
</organism>
<reference evidence="5 6" key="1">
    <citation type="submission" date="2020-01" db="EMBL/GenBank/DDBJ databases">
        <title>Paenibacillus sp. nov., isolated from tomato rhizosphere.</title>
        <authorList>
            <person name="Weon H.-Y."/>
            <person name="Lee S.A."/>
        </authorList>
    </citation>
    <scope>NUCLEOTIDE SEQUENCE [LARGE SCALE GENOMIC DNA]</scope>
    <source>
        <strain evidence="5 6">12200R-189</strain>
    </source>
</reference>
<keyword evidence="2 3" id="KW-0326">Glycosidase</keyword>
<dbReference type="InterPro" id="IPR051923">
    <property type="entry name" value="Glycosyl_Hydrolase_39"/>
</dbReference>
<dbReference type="RefSeq" id="WP_162355499.1">
    <property type="nucleotide sequence ID" value="NZ_CP048209.1"/>
</dbReference>
<dbReference type="KEGG" id="plyc:GXP70_05235"/>
<evidence type="ECO:0000259" key="4">
    <source>
        <dbReference type="Pfam" id="PF00150"/>
    </source>
</evidence>
<feature type="domain" description="Glycoside hydrolase family 5" evidence="4">
    <location>
        <begin position="46"/>
        <end position="211"/>
    </location>
</feature>
<sequence length="375" mass="41686">MMRNATFIIGGILFLAVAVLMGAIAMGSKETERVDAWSDIDPYEVGFNTQDPYFTDRDRLNALYDQAASAGAKWVRVTLFWDLMEPVKGQLDWERADMIFDTVKAKGLKMNLVIRSAPSWAADGADTSVHNYAPSDDQSYGNICYMIAKRYLNRGVPIVFELGNEQNMKFFNMPEVDPVKYTRNMLIPGSKGIRQAADQLGVPSPLILVGGFAPVEPYYVPDSVSPLDFMQAIYDNGGQGYFDSIAYHPYTYVSEPSGSHWTFAELQRIVDLMDGKGDTGRRIWATEVGWATGAGGGEVSEDDQAAFTAQEFDLWYSLPYAGPMLWYELVDNASHDDNERENTFGLMYSGEPMTKKPAFDVFAAKAAELAVKEKG</sequence>
<dbReference type="Gene3D" id="3.20.20.80">
    <property type="entry name" value="Glycosidases"/>
    <property type="match status" value="1"/>
</dbReference>
<dbReference type="InterPro" id="IPR001547">
    <property type="entry name" value="Glyco_hydro_5"/>
</dbReference>
<gene>
    <name evidence="5" type="ORF">GXP70_05235</name>
</gene>
<proteinExistence type="inferred from homology"/>